<evidence type="ECO:0000313" key="3">
    <source>
        <dbReference type="Proteomes" id="UP000019763"/>
    </source>
</evidence>
<proteinExistence type="predicted"/>
<keyword evidence="3" id="KW-1185">Reference proteome</keyword>
<feature type="region of interest" description="Disordered" evidence="1">
    <location>
        <begin position="233"/>
        <end position="264"/>
    </location>
</feature>
<sequence length="264" mass="28763">MAKMKEAEQKSNKERAGKAAISKVNGKPNGKLNVAARTASKKAAGKRKEPVSQPADSQAAPSPAVSQELASAIEIGSSNEFSVPEEWEDLLYNNLEEWDTMTAAQKQKIDYDVNRLRKEYCEYVLKTLLPSTLLVKYEDIQASRVGKNKLSKYMTTAVLSAASAVNDDHETIDLITSVCARSSYCSLGKHRLLTHLIAGVKKDILAESAPPVVAPTGVRKGAGNKKTAVTVVPAENRQQKNKPTKQTSIPQSRPRQYIPGLCLD</sequence>
<feature type="compositionally biased region" description="Basic and acidic residues" evidence="1">
    <location>
        <begin position="1"/>
        <end position="17"/>
    </location>
</feature>
<dbReference type="AlphaFoldDB" id="A0A023AYP6"/>
<evidence type="ECO:0000256" key="1">
    <source>
        <dbReference type="SAM" id="MobiDB-lite"/>
    </source>
</evidence>
<feature type="compositionally biased region" description="Polar residues" evidence="1">
    <location>
        <begin position="244"/>
        <end position="254"/>
    </location>
</feature>
<dbReference type="VEuPathDB" id="CryptoDB:GNI_158470"/>
<dbReference type="GeneID" id="22915516"/>
<organism evidence="2 3">
    <name type="scientific">Gregarina niphandrodes</name>
    <name type="common">Septate eugregarine</name>
    <dbReference type="NCBI Taxonomy" id="110365"/>
    <lineage>
        <taxon>Eukaryota</taxon>
        <taxon>Sar</taxon>
        <taxon>Alveolata</taxon>
        <taxon>Apicomplexa</taxon>
        <taxon>Conoidasida</taxon>
        <taxon>Gregarinasina</taxon>
        <taxon>Eugregarinorida</taxon>
        <taxon>Gregarinidae</taxon>
        <taxon>Gregarina</taxon>
    </lineage>
</organism>
<dbReference type="EMBL" id="AFNH02001179">
    <property type="protein sequence ID" value="EZG43791.1"/>
    <property type="molecule type" value="Genomic_DNA"/>
</dbReference>
<feature type="compositionally biased region" description="Low complexity" evidence="1">
    <location>
        <begin position="51"/>
        <end position="67"/>
    </location>
</feature>
<accession>A0A023AYP6</accession>
<dbReference type="RefSeq" id="XP_011134597.1">
    <property type="nucleotide sequence ID" value="XM_011136295.1"/>
</dbReference>
<feature type="region of interest" description="Disordered" evidence="1">
    <location>
        <begin position="1"/>
        <end position="68"/>
    </location>
</feature>
<reference evidence="2" key="1">
    <citation type="submission" date="2013-12" db="EMBL/GenBank/DDBJ databases">
        <authorList>
            <person name="Omoto C.K."/>
            <person name="Sibley D."/>
            <person name="Venepally P."/>
            <person name="Hadjithomas M."/>
            <person name="Karamycheva S."/>
            <person name="Brunk B."/>
            <person name="Roos D."/>
            <person name="Caler E."/>
            <person name="Lorenzi H."/>
        </authorList>
    </citation>
    <scope>NUCLEOTIDE SEQUENCE</scope>
</reference>
<comment type="caution">
    <text evidence="2">The sequence shown here is derived from an EMBL/GenBank/DDBJ whole genome shotgun (WGS) entry which is preliminary data.</text>
</comment>
<dbReference type="Proteomes" id="UP000019763">
    <property type="component" value="Unassembled WGS sequence"/>
</dbReference>
<name>A0A023AYP6_GRENI</name>
<protein>
    <submittedName>
        <fullName evidence="2">Uncharacterized protein</fullName>
    </submittedName>
</protein>
<evidence type="ECO:0000313" key="2">
    <source>
        <dbReference type="EMBL" id="EZG43791.1"/>
    </source>
</evidence>
<gene>
    <name evidence="2" type="ORF">GNI_158470</name>
</gene>